<proteinExistence type="predicted"/>
<keyword evidence="3 6" id="KW-0812">Transmembrane</keyword>
<dbReference type="GO" id="GO:0005886">
    <property type="term" value="C:plasma membrane"/>
    <property type="evidence" value="ECO:0007669"/>
    <property type="project" value="UniProtKB-SubCell"/>
</dbReference>
<feature type="transmembrane region" description="Helical" evidence="6">
    <location>
        <begin position="233"/>
        <end position="250"/>
    </location>
</feature>
<accession>A0A6B8M9Y3</accession>
<dbReference type="InterPro" id="IPR002797">
    <property type="entry name" value="Polysacc_synth"/>
</dbReference>
<feature type="transmembrane region" description="Helical" evidence="6">
    <location>
        <begin position="464"/>
        <end position="487"/>
    </location>
</feature>
<feature type="transmembrane region" description="Helical" evidence="6">
    <location>
        <begin position="194"/>
        <end position="213"/>
    </location>
</feature>
<keyword evidence="5 6" id="KW-0472">Membrane</keyword>
<feature type="transmembrane region" description="Helical" evidence="6">
    <location>
        <begin position="131"/>
        <end position="156"/>
    </location>
</feature>
<evidence type="ECO:0000256" key="1">
    <source>
        <dbReference type="ARBA" id="ARBA00004651"/>
    </source>
</evidence>
<dbReference type="InterPro" id="IPR050833">
    <property type="entry name" value="Poly_Biosynth_Transport"/>
</dbReference>
<dbReference type="Proteomes" id="UP000422569">
    <property type="component" value="Chromosome"/>
</dbReference>
<feature type="transmembrane region" description="Helical" evidence="6">
    <location>
        <begin position="270"/>
        <end position="293"/>
    </location>
</feature>
<keyword evidence="2" id="KW-1003">Cell membrane</keyword>
<dbReference type="KEGG" id="mpar:F7D14_18265"/>
<protein>
    <submittedName>
        <fullName evidence="7">Oligosaccharide flippase family protein</fullName>
    </submittedName>
</protein>
<dbReference type="PANTHER" id="PTHR30250">
    <property type="entry name" value="PST FAMILY PREDICTED COLANIC ACID TRANSPORTER"/>
    <property type="match status" value="1"/>
</dbReference>
<dbReference type="EMBL" id="CP044331">
    <property type="protein sequence ID" value="QGM99235.1"/>
    <property type="molecule type" value="Genomic_DNA"/>
</dbReference>
<evidence type="ECO:0000256" key="4">
    <source>
        <dbReference type="ARBA" id="ARBA00022989"/>
    </source>
</evidence>
<evidence type="ECO:0000313" key="7">
    <source>
        <dbReference type="EMBL" id="QGM99235.1"/>
    </source>
</evidence>
<dbReference type="Pfam" id="PF01943">
    <property type="entry name" value="Polysacc_synt"/>
    <property type="match status" value="1"/>
</dbReference>
<organism evidence="7 8">
    <name type="scientific">Methylocystis parvus</name>
    <dbReference type="NCBI Taxonomy" id="134"/>
    <lineage>
        <taxon>Bacteria</taxon>
        <taxon>Pseudomonadati</taxon>
        <taxon>Pseudomonadota</taxon>
        <taxon>Alphaproteobacteria</taxon>
        <taxon>Hyphomicrobiales</taxon>
        <taxon>Methylocystaceae</taxon>
        <taxon>Methylocystis</taxon>
    </lineage>
</organism>
<evidence type="ECO:0000256" key="5">
    <source>
        <dbReference type="ARBA" id="ARBA00023136"/>
    </source>
</evidence>
<feature type="transmembrane region" description="Helical" evidence="6">
    <location>
        <begin position="168"/>
        <end position="188"/>
    </location>
</feature>
<comment type="subcellular location">
    <subcellularLocation>
        <location evidence="1">Cell membrane</location>
        <topology evidence="1">Multi-pass membrane protein</topology>
    </subcellularLocation>
</comment>
<keyword evidence="8" id="KW-1185">Reference proteome</keyword>
<gene>
    <name evidence="7" type="ORF">F7D14_18265</name>
</gene>
<name>A0A6B8M9Y3_9HYPH</name>
<feature type="transmembrane region" description="Helical" evidence="6">
    <location>
        <begin position="24"/>
        <end position="46"/>
    </location>
</feature>
<keyword evidence="4 6" id="KW-1133">Transmembrane helix</keyword>
<evidence type="ECO:0000256" key="2">
    <source>
        <dbReference type="ARBA" id="ARBA00022475"/>
    </source>
</evidence>
<evidence type="ECO:0000256" key="3">
    <source>
        <dbReference type="ARBA" id="ARBA00022692"/>
    </source>
</evidence>
<feature type="transmembrane region" description="Helical" evidence="6">
    <location>
        <begin position="58"/>
        <end position="77"/>
    </location>
</feature>
<feature type="transmembrane region" description="Helical" evidence="6">
    <location>
        <begin position="97"/>
        <end position="119"/>
    </location>
</feature>
<feature type="transmembrane region" description="Helical" evidence="6">
    <location>
        <begin position="434"/>
        <end position="458"/>
    </location>
</feature>
<feature type="transmembrane region" description="Helical" evidence="6">
    <location>
        <begin position="339"/>
        <end position="361"/>
    </location>
</feature>
<dbReference type="PANTHER" id="PTHR30250:SF11">
    <property type="entry name" value="O-ANTIGEN TRANSPORTER-RELATED"/>
    <property type="match status" value="1"/>
</dbReference>
<evidence type="ECO:0000256" key="6">
    <source>
        <dbReference type="SAM" id="Phobius"/>
    </source>
</evidence>
<reference evidence="7 8" key="1">
    <citation type="submission" date="2019-09" db="EMBL/GenBank/DDBJ databases">
        <title>Isolation and complete genome sequencing of Methylocystis species.</title>
        <authorList>
            <person name="Rumah B.L."/>
            <person name="Stead C.E."/>
            <person name="Stevens B.C."/>
            <person name="Minton N.P."/>
            <person name="Grosse-Honebrink A."/>
            <person name="Zhang Y."/>
        </authorList>
    </citation>
    <scope>NUCLEOTIDE SEQUENCE [LARGE SCALE GENOMIC DNA]</scope>
    <source>
        <strain evidence="7 8">BRCS2</strain>
    </source>
</reference>
<sequence length="510" mass="53911">MSGIFFELVSNAVSRIERAMPAPVFSAATMAYNQIASAIFGVFLGASLGAETYGTINLARSIFLILLVATPLGLDLALQKSFVRGGDSDFLRCSALLWLRGASIALSIAAFLCAAFGLGDWLEAHVFQYQGFALAFCVTLAALPFATDNAVLGGAYRGILRPIPSLAASYLVQPTLRILLIVPLLALLDGAKAVVWGALLSWALAWLFVAAAARRDFGGAFRTVGALSEAGRILRLAPIMCLSTLVFTIARSLDSIALGYFASNADVGRYAAVQMVGQLVAIIGASLGQTLGARVAAAARESDHGRLRALLHENMSMGSLLSAPFCVAVALWGKDIDLLLGPSFVIPSSVFIVASLTQWLITTTHYASAALTMTGRLLTELHNNFAALAFQICAALVLVPALGIDGAALSTGLSILLINVLRQRQIAAMLGAPVATFHLALPLLLSATIALPIWLLGATAGYRAWWLTALEAMSQVAISLGVLLIFYADGPLRAHMIAISERFRPLRRRG</sequence>
<feature type="transmembrane region" description="Helical" evidence="6">
    <location>
        <begin position="381"/>
        <end position="400"/>
    </location>
</feature>
<evidence type="ECO:0000313" key="8">
    <source>
        <dbReference type="Proteomes" id="UP000422569"/>
    </source>
</evidence>
<dbReference type="AlphaFoldDB" id="A0A6B8M9Y3"/>